<accession>A0A3A4NSW0</accession>
<evidence type="ECO:0000256" key="1">
    <source>
        <dbReference type="ARBA" id="ARBA00004651"/>
    </source>
</evidence>
<dbReference type="Pfam" id="PF03739">
    <property type="entry name" value="LptF_LptG"/>
    <property type="match status" value="1"/>
</dbReference>
<gene>
    <name evidence="7" type="ORF">C4520_05915</name>
</gene>
<comment type="subcellular location">
    <subcellularLocation>
        <location evidence="1">Cell membrane</location>
        <topology evidence="1">Multi-pass membrane protein</topology>
    </subcellularLocation>
</comment>
<evidence type="ECO:0000256" key="3">
    <source>
        <dbReference type="ARBA" id="ARBA00022692"/>
    </source>
</evidence>
<evidence type="ECO:0000313" key="8">
    <source>
        <dbReference type="Proteomes" id="UP000265882"/>
    </source>
</evidence>
<feature type="transmembrane region" description="Helical" evidence="6">
    <location>
        <begin position="53"/>
        <end position="79"/>
    </location>
</feature>
<feature type="transmembrane region" description="Helical" evidence="6">
    <location>
        <begin position="291"/>
        <end position="309"/>
    </location>
</feature>
<feature type="transmembrane region" description="Helical" evidence="6">
    <location>
        <begin position="100"/>
        <end position="120"/>
    </location>
</feature>
<dbReference type="PANTHER" id="PTHR33529">
    <property type="entry name" value="SLR0882 PROTEIN-RELATED"/>
    <property type="match status" value="1"/>
</dbReference>
<dbReference type="AlphaFoldDB" id="A0A3A4NSW0"/>
<name>A0A3A4NSW0_ABYX5</name>
<dbReference type="InterPro" id="IPR005495">
    <property type="entry name" value="LptG/LptF_permease"/>
</dbReference>
<reference evidence="7 8" key="1">
    <citation type="journal article" date="2017" name="ISME J.">
        <title>Energy and carbon metabolisms in a deep terrestrial subsurface fluid microbial community.</title>
        <authorList>
            <person name="Momper L."/>
            <person name="Jungbluth S.P."/>
            <person name="Lee M.D."/>
            <person name="Amend J.P."/>
        </authorList>
    </citation>
    <scope>NUCLEOTIDE SEQUENCE [LARGE SCALE GENOMIC DNA]</scope>
    <source>
        <strain evidence="7">SURF_5</strain>
    </source>
</reference>
<evidence type="ECO:0000256" key="4">
    <source>
        <dbReference type="ARBA" id="ARBA00022989"/>
    </source>
</evidence>
<organism evidence="7 8">
    <name type="scientific">Abyssobacteria bacterium (strain SURF_5)</name>
    <dbReference type="NCBI Taxonomy" id="2093360"/>
    <lineage>
        <taxon>Bacteria</taxon>
        <taxon>Pseudomonadati</taxon>
        <taxon>Candidatus Hydrogenedentota</taxon>
        <taxon>Candidatus Abyssobacteria</taxon>
    </lineage>
</organism>
<dbReference type="Proteomes" id="UP000265882">
    <property type="component" value="Unassembled WGS sequence"/>
</dbReference>
<protein>
    <submittedName>
        <fullName evidence="7">YjgP/YjgQ family permease</fullName>
    </submittedName>
</protein>
<dbReference type="GO" id="GO:0043190">
    <property type="term" value="C:ATP-binding cassette (ABC) transporter complex"/>
    <property type="evidence" value="ECO:0007669"/>
    <property type="project" value="TreeGrafter"/>
</dbReference>
<proteinExistence type="predicted"/>
<sequence>MNIIHKHVAREVMVPFFLTFLVITFLVVVGNLLKEIGDRFMSNGLGLLDVAILISYALPSLMIYTIPIALLFATLIAFAQLSNDCEIIAMKSAGIPIMKVFVPAVAVGMFATLLLLILGAEVSPRAKRGMKVFIIEKIMEKPTLVLNEQAWTQEVNNMRIFVGDIDHKRMRLKDVDIVINPDNGPRRNIVAKAGRVFLSEKKDKVFLELEEGAIHEFDMAEPDTYSTTTFGRFTIPVEVEALNRNIRRYQALEDLSPKEMTLSQLIRQAGDPAIERQERRNLLRHVGERTAMAFMPLVFVLVSAPLGIIPHKARRMYGLAVCAGLLLAYYSLLMLGEALAKKGVVNPLLGMWIPNLFLGIAGIICMARAERK</sequence>
<keyword evidence="4 6" id="KW-1133">Transmembrane helix</keyword>
<keyword evidence="5 6" id="KW-0472">Membrane</keyword>
<comment type="caution">
    <text evidence="7">The sequence shown here is derived from an EMBL/GenBank/DDBJ whole genome shotgun (WGS) entry which is preliminary data.</text>
</comment>
<feature type="transmembrane region" description="Helical" evidence="6">
    <location>
        <begin position="348"/>
        <end position="367"/>
    </location>
</feature>
<evidence type="ECO:0000313" key="7">
    <source>
        <dbReference type="EMBL" id="RJP23623.1"/>
    </source>
</evidence>
<keyword evidence="2" id="KW-1003">Cell membrane</keyword>
<dbReference type="GO" id="GO:0015920">
    <property type="term" value="P:lipopolysaccharide transport"/>
    <property type="evidence" value="ECO:0007669"/>
    <property type="project" value="TreeGrafter"/>
</dbReference>
<feature type="transmembrane region" description="Helical" evidence="6">
    <location>
        <begin position="316"/>
        <end position="336"/>
    </location>
</feature>
<evidence type="ECO:0000256" key="6">
    <source>
        <dbReference type="SAM" id="Phobius"/>
    </source>
</evidence>
<keyword evidence="3 6" id="KW-0812">Transmembrane</keyword>
<dbReference type="EMBL" id="QZKU01000044">
    <property type="protein sequence ID" value="RJP23623.1"/>
    <property type="molecule type" value="Genomic_DNA"/>
</dbReference>
<evidence type="ECO:0000256" key="5">
    <source>
        <dbReference type="ARBA" id="ARBA00023136"/>
    </source>
</evidence>
<feature type="transmembrane region" description="Helical" evidence="6">
    <location>
        <begin position="12"/>
        <end position="33"/>
    </location>
</feature>
<dbReference type="PANTHER" id="PTHR33529:SF6">
    <property type="entry name" value="YJGP_YJGQ FAMILY PERMEASE"/>
    <property type="match status" value="1"/>
</dbReference>
<evidence type="ECO:0000256" key="2">
    <source>
        <dbReference type="ARBA" id="ARBA00022475"/>
    </source>
</evidence>